<dbReference type="GO" id="GO:0016757">
    <property type="term" value="F:glycosyltransferase activity"/>
    <property type="evidence" value="ECO:0007669"/>
    <property type="project" value="UniProtKB-KW"/>
</dbReference>
<dbReference type="PANTHER" id="PTHR12526">
    <property type="entry name" value="GLYCOSYLTRANSFERASE"/>
    <property type="match status" value="1"/>
</dbReference>
<proteinExistence type="predicted"/>
<dbReference type="PANTHER" id="PTHR12526:SF510">
    <property type="entry name" value="D-INOSITOL 3-PHOSPHATE GLYCOSYLTRANSFERASE"/>
    <property type="match status" value="1"/>
</dbReference>
<name>A0A937XAU4_UNCEI</name>
<dbReference type="SUPFAM" id="SSF53756">
    <property type="entry name" value="UDP-Glycosyltransferase/glycogen phosphorylase"/>
    <property type="match status" value="1"/>
</dbReference>
<dbReference type="AlphaFoldDB" id="A0A937XAU4"/>
<keyword evidence="1" id="KW-0328">Glycosyltransferase</keyword>
<protein>
    <submittedName>
        <fullName evidence="3">Glycosyltransferase</fullName>
    </submittedName>
</protein>
<dbReference type="EMBL" id="VGIY01000350">
    <property type="protein sequence ID" value="MBM3318415.1"/>
    <property type="molecule type" value="Genomic_DNA"/>
</dbReference>
<feature type="non-terminal residue" evidence="3">
    <location>
        <position position="1"/>
    </location>
</feature>
<keyword evidence="2" id="KW-0808">Transferase</keyword>
<reference evidence="3" key="1">
    <citation type="submission" date="2019-03" db="EMBL/GenBank/DDBJ databases">
        <title>Lake Tanganyika Metagenome-Assembled Genomes (MAGs).</title>
        <authorList>
            <person name="Tran P."/>
        </authorList>
    </citation>
    <scope>NUCLEOTIDE SEQUENCE</scope>
    <source>
        <strain evidence="3">M_DeepCast_400m_m2_100</strain>
    </source>
</reference>
<evidence type="ECO:0000256" key="2">
    <source>
        <dbReference type="ARBA" id="ARBA00022679"/>
    </source>
</evidence>
<comment type="caution">
    <text evidence="3">The sequence shown here is derived from an EMBL/GenBank/DDBJ whole genome shotgun (WGS) entry which is preliminary data.</text>
</comment>
<organism evidence="3 4">
    <name type="scientific">Eiseniibacteriota bacterium</name>
    <dbReference type="NCBI Taxonomy" id="2212470"/>
    <lineage>
        <taxon>Bacteria</taxon>
        <taxon>Candidatus Eiseniibacteriota</taxon>
    </lineage>
</organism>
<dbReference type="Pfam" id="PF13692">
    <property type="entry name" value="Glyco_trans_1_4"/>
    <property type="match status" value="1"/>
</dbReference>
<evidence type="ECO:0000256" key="1">
    <source>
        <dbReference type="ARBA" id="ARBA00022676"/>
    </source>
</evidence>
<dbReference type="Proteomes" id="UP000748308">
    <property type="component" value="Unassembled WGS sequence"/>
</dbReference>
<sequence length="171" mass="18193">AAALLREEMPDLQLVLVGDGATRAALARRAAALGIEGQVAFEGWQPFARFPSYIRASAVCAIPHLKSAHTDTTIPHKLFHYMLLERPVVAADCAPIARIVAATGAGLIHRSGDAPGLAGALRALRDEGARRRRGAAGRAAVLGRYRWDLTASRLLALYDGLAATRPRSPRG</sequence>
<accession>A0A937XAU4</accession>
<dbReference type="Gene3D" id="3.40.50.2000">
    <property type="entry name" value="Glycogen Phosphorylase B"/>
    <property type="match status" value="1"/>
</dbReference>
<gene>
    <name evidence="3" type="ORF">FJY75_11245</name>
</gene>
<evidence type="ECO:0000313" key="3">
    <source>
        <dbReference type="EMBL" id="MBM3318415.1"/>
    </source>
</evidence>
<evidence type="ECO:0000313" key="4">
    <source>
        <dbReference type="Proteomes" id="UP000748308"/>
    </source>
</evidence>